<dbReference type="PANTHER" id="PTHR22803">
    <property type="entry name" value="MANNOSE, PHOSPHOLIPASE, LECTIN RECEPTOR RELATED"/>
    <property type="match status" value="1"/>
</dbReference>
<protein>
    <submittedName>
        <fullName evidence="17">Lymphocyte antigen 75</fullName>
    </submittedName>
</protein>
<dbReference type="GO" id="GO:0006897">
    <property type="term" value="P:endocytosis"/>
    <property type="evidence" value="ECO:0007669"/>
    <property type="project" value="UniProtKB-KW"/>
</dbReference>
<dbReference type="FunFam" id="3.10.100.10:FF:000052">
    <property type="entry name" value="Lymphocyte antigen 75"/>
    <property type="match status" value="1"/>
</dbReference>
<keyword evidence="9" id="KW-1015">Disulfide bond</keyword>
<dbReference type="GO" id="GO:0016020">
    <property type="term" value="C:membrane"/>
    <property type="evidence" value="ECO:0007669"/>
    <property type="project" value="UniProtKB-SubCell"/>
</dbReference>
<reference evidence="18" key="1">
    <citation type="journal article" date="2011" name="Nat. Biotechnol.">
        <title>The genomic sequence of the Chinese hamster ovary (CHO)-K1 cell line.</title>
        <authorList>
            <person name="Xu X."/>
            <person name="Nagarajan H."/>
            <person name="Lewis N.E."/>
            <person name="Pan S."/>
            <person name="Cai Z."/>
            <person name="Liu X."/>
            <person name="Chen W."/>
            <person name="Xie M."/>
            <person name="Wang W."/>
            <person name="Hammond S."/>
            <person name="Andersen M.R."/>
            <person name="Neff N."/>
            <person name="Passarelli B."/>
            <person name="Koh W."/>
            <person name="Fan H.C."/>
            <person name="Wang J."/>
            <person name="Gui Y."/>
            <person name="Lee K.H."/>
            <person name="Betenbaugh M.J."/>
            <person name="Quake S.R."/>
            <person name="Famili I."/>
            <person name="Palsson B.O."/>
            <person name="Wang J."/>
        </authorList>
    </citation>
    <scope>NUCLEOTIDE SEQUENCE [LARGE SCALE GENOMIC DNA]</scope>
    <source>
        <strain evidence="18">CHO K1 cell line</strain>
    </source>
</reference>
<dbReference type="InterPro" id="IPR001304">
    <property type="entry name" value="C-type_lectin-like"/>
</dbReference>
<feature type="domain" description="C-type lectin" evidence="15">
    <location>
        <begin position="384"/>
        <end position="477"/>
    </location>
</feature>
<feature type="domain" description="C-type lectin" evidence="15">
    <location>
        <begin position="193"/>
        <end position="363"/>
    </location>
</feature>
<dbReference type="SUPFAM" id="SSF50370">
    <property type="entry name" value="Ricin B-like lectins"/>
    <property type="match status" value="1"/>
</dbReference>
<comment type="function">
    <text evidence="12">Acts as an endocytic receptor to direct captured antigens from the extracellular space to a specialized antigen-processing compartment. Causes reduced proliferation of B lymphocytes.</text>
</comment>
<evidence type="ECO:0000256" key="14">
    <source>
        <dbReference type="SAM" id="Phobius"/>
    </source>
</evidence>
<evidence type="ECO:0000256" key="5">
    <source>
        <dbReference type="ARBA" id="ARBA00022734"/>
    </source>
</evidence>
<evidence type="ECO:0000256" key="4">
    <source>
        <dbReference type="ARBA" id="ARBA00022729"/>
    </source>
</evidence>
<keyword evidence="3 14" id="KW-0812">Transmembrane</keyword>
<dbReference type="GO" id="GO:0030246">
    <property type="term" value="F:carbohydrate binding"/>
    <property type="evidence" value="ECO:0007669"/>
    <property type="project" value="UniProtKB-KW"/>
</dbReference>
<keyword evidence="10" id="KW-0675">Receptor</keyword>
<evidence type="ECO:0000256" key="7">
    <source>
        <dbReference type="ARBA" id="ARBA00022989"/>
    </source>
</evidence>
<evidence type="ECO:0000256" key="6">
    <source>
        <dbReference type="ARBA" id="ARBA00022737"/>
    </source>
</evidence>
<dbReference type="InterPro" id="IPR036943">
    <property type="entry name" value="FN_type2_sf"/>
</dbReference>
<dbReference type="SUPFAM" id="SSF56436">
    <property type="entry name" value="C-type lectin-like"/>
    <property type="match status" value="8"/>
</dbReference>
<evidence type="ECO:0000256" key="2">
    <source>
        <dbReference type="ARBA" id="ARBA00022583"/>
    </source>
</evidence>
<keyword evidence="6" id="KW-0677">Repeat</keyword>
<dbReference type="PROSITE" id="PS00023">
    <property type="entry name" value="FN2_1"/>
    <property type="match status" value="1"/>
</dbReference>
<comment type="caution">
    <text evidence="13">Lacks conserved residue(s) required for the propagation of feature annotation.</text>
</comment>
<dbReference type="InterPro" id="IPR035992">
    <property type="entry name" value="Ricin_B-like_lectins"/>
</dbReference>
<dbReference type="PROSITE" id="PS00615">
    <property type="entry name" value="C_TYPE_LECTIN_1"/>
    <property type="match status" value="1"/>
</dbReference>
<dbReference type="PROSITE" id="PS51092">
    <property type="entry name" value="FN2_2"/>
    <property type="match status" value="1"/>
</dbReference>
<keyword evidence="5" id="KW-0430">Lectin</keyword>
<feature type="domain" description="C-type lectin" evidence="15">
    <location>
        <begin position="805"/>
        <end position="888"/>
    </location>
</feature>
<dbReference type="SUPFAM" id="SSF57440">
    <property type="entry name" value="Kringle-like"/>
    <property type="match status" value="1"/>
</dbReference>
<evidence type="ECO:0000256" key="9">
    <source>
        <dbReference type="ARBA" id="ARBA00023157"/>
    </source>
</evidence>
<dbReference type="InterPro" id="IPR016187">
    <property type="entry name" value="CTDL_fold"/>
</dbReference>
<dbReference type="SMART" id="SM00059">
    <property type="entry name" value="FN2"/>
    <property type="match status" value="1"/>
</dbReference>
<dbReference type="PROSITE" id="PS50231">
    <property type="entry name" value="RICIN_B_LECTIN"/>
    <property type="match status" value="1"/>
</dbReference>
<keyword evidence="11" id="KW-0325">Glycoprotein</keyword>
<evidence type="ECO:0000256" key="13">
    <source>
        <dbReference type="PROSITE-ProRule" id="PRU00479"/>
    </source>
</evidence>
<dbReference type="InterPro" id="IPR000772">
    <property type="entry name" value="Ricin_B_lectin"/>
</dbReference>
<accession>G3H8K6</accession>
<evidence type="ECO:0000256" key="11">
    <source>
        <dbReference type="ARBA" id="ARBA00023180"/>
    </source>
</evidence>
<feature type="transmembrane region" description="Helical" evidence="14">
    <location>
        <begin position="1032"/>
        <end position="1053"/>
    </location>
</feature>
<dbReference type="FunCoup" id="G3H8K6">
    <property type="interactions" value="86"/>
</dbReference>
<dbReference type="Gene3D" id="2.10.10.10">
    <property type="entry name" value="Fibronectin, type II, collagen-binding"/>
    <property type="match status" value="1"/>
</dbReference>
<dbReference type="Gene3D" id="3.10.100.10">
    <property type="entry name" value="Mannose-Binding Protein A, subunit A"/>
    <property type="match status" value="7"/>
</dbReference>
<evidence type="ECO:0000256" key="10">
    <source>
        <dbReference type="ARBA" id="ARBA00023170"/>
    </source>
</evidence>
<keyword evidence="4" id="KW-0732">Signal</keyword>
<dbReference type="FunFam" id="3.10.100.10:FF:000047">
    <property type="entry name" value="lymphocyte antigen 75"/>
    <property type="match status" value="1"/>
</dbReference>
<dbReference type="Proteomes" id="UP000001075">
    <property type="component" value="Unassembled WGS sequence"/>
</dbReference>
<evidence type="ECO:0000256" key="8">
    <source>
        <dbReference type="ARBA" id="ARBA00023136"/>
    </source>
</evidence>
<dbReference type="CDD" id="cd00062">
    <property type="entry name" value="FN2"/>
    <property type="match status" value="1"/>
</dbReference>
<dbReference type="InterPro" id="IPR000562">
    <property type="entry name" value="FN_type2_dom"/>
</dbReference>
<dbReference type="AlphaFoldDB" id="G3H8K6"/>
<evidence type="ECO:0000256" key="1">
    <source>
        <dbReference type="ARBA" id="ARBA00004167"/>
    </source>
</evidence>
<feature type="domain" description="C-type lectin" evidence="15">
    <location>
        <begin position="695"/>
        <end position="803"/>
    </location>
</feature>
<dbReference type="SMART" id="SM00034">
    <property type="entry name" value="CLECT"/>
    <property type="match status" value="6"/>
</dbReference>
<dbReference type="FunFam" id="2.10.10.10:FF:000004">
    <property type="entry name" value="lymphocyte antigen 75 precursor"/>
    <property type="match status" value="1"/>
</dbReference>
<dbReference type="InterPro" id="IPR016186">
    <property type="entry name" value="C-type_lectin-like/link_sf"/>
</dbReference>
<organism evidence="17 18">
    <name type="scientific">Cricetulus griseus</name>
    <name type="common">Chinese hamster</name>
    <name type="synonym">Cricetulus barabensis griseus</name>
    <dbReference type="NCBI Taxonomy" id="10029"/>
    <lineage>
        <taxon>Eukaryota</taxon>
        <taxon>Metazoa</taxon>
        <taxon>Chordata</taxon>
        <taxon>Craniata</taxon>
        <taxon>Vertebrata</taxon>
        <taxon>Euteleostomi</taxon>
        <taxon>Mammalia</taxon>
        <taxon>Eutheria</taxon>
        <taxon>Euarchontoglires</taxon>
        <taxon>Glires</taxon>
        <taxon>Rodentia</taxon>
        <taxon>Myomorpha</taxon>
        <taxon>Muroidea</taxon>
        <taxon>Cricetidae</taxon>
        <taxon>Cricetinae</taxon>
        <taxon>Cricetulus</taxon>
    </lineage>
</organism>
<dbReference type="FunFam" id="2.80.10.50:FF:000040">
    <property type="entry name" value="lymphocyte antigen 75 isoform X1"/>
    <property type="match status" value="1"/>
</dbReference>
<evidence type="ECO:0000259" key="15">
    <source>
        <dbReference type="PROSITE" id="PS50041"/>
    </source>
</evidence>
<gene>
    <name evidence="17" type="ORF">I79_006709</name>
</gene>
<name>G3H8K6_CRIGR</name>
<dbReference type="Pfam" id="PF00059">
    <property type="entry name" value="Lectin_C"/>
    <property type="match status" value="2"/>
</dbReference>
<sequence length="1084" mass="124910">NDPFTIVNENTGKCILPLSDWIVAQDCSETRNMLWKWVSQHRLFHLESQKCLGLDITKATDNLRMFRCDSSVRLWWKCEHHSLYSAAQYRLDLKDGYATASTNSSAVWKKGGSKENLCEQPYHEIYTRDGNSYGRPCEFPFLVGETWHHDCIRDENHSGPWCATTLNYEYDQKWGICLKSENGCEGNWEKNEQIGSCYQFNNQEVLSWKEAYVSCQNQGADLLSIHSAAELAYITGTTSAPMIGGSSCARMDTESGLWRSVSCEAQQPYVCKKPLNNTVELTDVWMYSDTHCDMGWLPQNGFCYLLANESGPWDAAHLKCKAFGGDLISIHSLADVEVVVTKLHSGGQWRVQSCEKKLRYVCKKRGEIANDTRSDKLCPPDEGWKRHGETCYKIYENEVPFGTNCNLTITSRFEQEYLNDMMKKYDKSFQKYFWTGLRDADARGEYSWAVTGGLKQAMTFSNWNFLQPGSTLQMPDWYNPERTGIHGPPVIIDGSEYWFVDEPRLNYEEAVLYCASNHSFLATITTFTKLKAIRDKMENISGEEQKWWVKTNANPIDHYFLRTRPSWHRFSMPFVEECLQMSAKLWHLDLSKRADCNDKLPFVCEKYNVSSLEKYSPDSAAKVQCTGKWIPFQNKFIDEESHYHCALMLNLKKSPLTGTWNFTSCSERHSLSLCQKYSENEDGRPWETNSETVKYLNNLYKIISKPLTWHGALKECLKENMRLVSITDPYQQAFLSVQATLRNTSFWIGLSSQDDELNFGWSDGTHLHFSNWAVNNEKLDDCVILDTDGFWKTADCDENQPGVICYYPGNSKAQILSIRNEEENNFVVEQLLYFNYIASWVMLGITYENNSLMWFDKTALSYTHWRAGRPTVKNRNFLAGLSTDGFWDIQSFNVIDETLRFYQHSIFACKIEMVDYKDERNSTLPDFIPYKDGIYNVIQKKVTWYQALSMCSQSGGHLASVHNPNEQLFLEDIVNPKELSPRAHSSKCPVAKRNGSQWVQYGDHCYSAEQALHTFSEAKHLCQELGPDYRGIAVLFAVLSVLALISGLIWFLVQRNHFRWTALSSVRYEHGANEDEVMLPSFHD</sequence>
<dbReference type="Pfam" id="PF00040">
    <property type="entry name" value="fn2"/>
    <property type="match status" value="1"/>
</dbReference>
<keyword evidence="8 14" id="KW-0472">Membrane</keyword>
<dbReference type="Pfam" id="PF24562">
    <property type="entry name" value="CysR_MRC2_N"/>
    <property type="match status" value="1"/>
</dbReference>
<dbReference type="SMART" id="SM00458">
    <property type="entry name" value="RICIN"/>
    <property type="match status" value="1"/>
</dbReference>
<dbReference type="FunFam" id="3.10.100.10:FF:000066">
    <property type="entry name" value="Lymphocyte antigen 75"/>
    <property type="match status" value="1"/>
</dbReference>
<evidence type="ECO:0000313" key="17">
    <source>
        <dbReference type="EMBL" id="EGW01583.1"/>
    </source>
</evidence>
<dbReference type="STRING" id="10029.G3H8K6"/>
<comment type="subcellular location">
    <subcellularLocation>
        <location evidence="1">Membrane</location>
        <topology evidence="1">Single-pass membrane protein</topology>
    </subcellularLocation>
</comment>
<evidence type="ECO:0000259" key="16">
    <source>
        <dbReference type="PROSITE" id="PS51092"/>
    </source>
</evidence>
<dbReference type="EMBL" id="JH000213">
    <property type="protein sequence ID" value="EGW01583.1"/>
    <property type="molecule type" value="Genomic_DNA"/>
</dbReference>
<feature type="domain" description="Fibronectin type-II" evidence="16">
    <location>
        <begin position="132"/>
        <end position="179"/>
    </location>
</feature>
<dbReference type="CDD" id="cd00037">
    <property type="entry name" value="CLECT"/>
    <property type="match status" value="7"/>
</dbReference>
<feature type="non-terminal residue" evidence="17">
    <location>
        <position position="1"/>
    </location>
</feature>
<keyword evidence="2" id="KW-0254">Endocytosis</keyword>
<dbReference type="InterPro" id="IPR050111">
    <property type="entry name" value="C-type_lectin/snaclec_domain"/>
</dbReference>
<evidence type="ECO:0000313" key="18">
    <source>
        <dbReference type="Proteomes" id="UP000001075"/>
    </source>
</evidence>
<evidence type="ECO:0000256" key="12">
    <source>
        <dbReference type="ARBA" id="ARBA00058107"/>
    </source>
</evidence>
<feature type="domain" description="C-type lectin" evidence="15">
    <location>
        <begin position="492"/>
        <end position="605"/>
    </location>
</feature>
<proteinExistence type="predicted"/>
<dbReference type="PROSITE" id="PS50041">
    <property type="entry name" value="C_TYPE_LECTIN_2"/>
    <property type="match status" value="5"/>
</dbReference>
<dbReference type="Gene3D" id="2.80.10.50">
    <property type="match status" value="1"/>
</dbReference>
<dbReference type="InParanoid" id="G3H8K6"/>
<dbReference type="InterPro" id="IPR018378">
    <property type="entry name" value="C-type_lectin_CS"/>
</dbReference>
<keyword evidence="7 14" id="KW-1133">Transmembrane helix</keyword>
<dbReference type="InterPro" id="IPR013806">
    <property type="entry name" value="Kringle-like"/>
</dbReference>
<evidence type="ECO:0000256" key="3">
    <source>
        <dbReference type="ARBA" id="ARBA00022692"/>
    </source>
</evidence>